<dbReference type="Proteomes" id="UP000036503">
    <property type="component" value="Unassembled WGS sequence"/>
</dbReference>
<dbReference type="Gene3D" id="3.40.190.10">
    <property type="entry name" value="Periplasmic binding protein-like II"/>
    <property type="match status" value="2"/>
</dbReference>
<dbReference type="NCBIfam" id="TIGR01098">
    <property type="entry name" value="3A0109s03R"/>
    <property type="match status" value="1"/>
</dbReference>
<dbReference type="RefSeq" id="WP_048513191.1">
    <property type="nucleotide sequence ID" value="NZ_FUXD01000006.1"/>
</dbReference>
<evidence type="ECO:0000256" key="2">
    <source>
        <dbReference type="ARBA" id="ARBA00022729"/>
    </source>
</evidence>
<dbReference type="STRING" id="39029.BSR42_03145"/>
<dbReference type="Pfam" id="PF12974">
    <property type="entry name" value="Phosphonate-bd"/>
    <property type="match status" value="1"/>
</dbReference>
<dbReference type="PATRIC" id="fig|1122219.3.peg.1675"/>
<dbReference type="EMBL" id="LEKT01000004">
    <property type="protein sequence ID" value="KMO87540.1"/>
    <property type="molecule type" value="Genomic_DNA"/>
</dbReference>
<proteinExistence type="inferred from homology"/>
<comment type="similarity">
    <text evidence="1">Belongs to the phosphate/phosphite/phosphonate binding protein family.</text>
</comment>
<dbReference type="GO" id="GO:0043190">
    <property type="term" value="C:ATP-binding cassette (ABC) transporter complex"/>
    <property type="evidence" value="ECO:0007669"/>
    <property type="project" value="InterPro"/>
</dbReference>
<keyword evidence="2 3" id="KW-0732">Signal</keyword>
<feature type="chain" id="PRO_5038545216" evidence="3">
    <location>
        <begin position="24"/>
        <end position="311"/>
    </location>
</feature>
<gene>
    <name evidence="4" type="ORF">AB840_02170</name>
</gene>
<evidence type="ECO:0000313" key="4">
    <source>
        <dbReference type="EMBL" id="KMO87540.1"/>
    </source>
</evidence>
<evidence type="ECO:0000313" key="5">
    <source>
        <dbReference type="Proteomes" id="UP000036503"/>
    </source>
</evidence>
<dbReference type="PANTHER" id="PTHR35841:SF1">
    <property type="entry name" value="PHOSPHONATES-BINDING PERIPLASMIC PROTEIN"/>
    <property type="match status" value="1"/>
</dbReference>
<evidence type="ECO:0000256" key="3">
    <source>
        <dbReference type="SAM" id="SignalP"/>
    </source>
</evidence>
<comment type="caution">
    <text evidence="4">The sequence shown here is derived from an EMBL/GenBank/DDBJ whole genome shotgun (WGS) entry which is preliminary data.</text>
</comment>
<dbReference type="InterPro" id="IPR005770">
    <property type="entry name" value="PhnD"/>
</dbReference>
<sequence>MEQRNRWIYILSIAAICLLLLCAGCDTPQGNIDFTKTQEHTAVAEEPAEKPLRIAFASVISPKETRQAYQLLVDHISQKQHRPAVLLQRRTYEELNTLMSNGDADVAFFSTGAYSAYHGKTPIEMLAMGQTNGTIYYQTYLITAADSGITSFDQLRGRVFAFTDPLSYSGHLAIDFLLLDRGTSPEAYFKRFFYTYNHDKSIWAVANHLADAASIDSQIYDFVMQTNPQLLEKIRIIDILPEAPTGPIVMRSDLPEQEKDALRRIFYDMDQTPALHGALQHVVIDKFIAPDPSLYEELRRKYNVRSHRQGE</sequence>
<reference evidence="4 5" key="1">
    <citation type="submission" date="2015-06" db="EMBL/GenBank/DDBJ databases">
        <title>Draft genome sequence of beer spoilage bacterium Megasphaera cerevisiae type strain 20462.</title>
        <authorList>
            <person name="Kutumbaka K."/>
            <person name="Pasmowitz J."/>
            <person name="Mategko J."/>
            <person name="Reyes D."/>
            <person name="Friedrich A."/>
            <person name="Han S."/>
            <person name="Martens-Habbena W."/>
            <person name="Neal-McKinney J."/>
            <person name="Janagama H.K."/>
            <person name="Nadala C."/>
            <person name="Samadpour M."/>
        </authorList>
    </citation>
    <scope>NUCLEOTIDE SEQUENCE [LARGE SCALE GENOMIC DNA]</scope>
    <source>
        <strain evidence="4 5">DSM 20462</strain>
    </source>
</reference>
<accession>A0A0J6WVK6</accession>
<feature type="signal peptide" evidence="3">
    <location>
        <begin position="1"/>
        <end position="23"/>
    </location>
</feature>
<evidence type="ECO:0000256" key="1">
    <source>
        <dbReference type="ARBA" id="ARBA00007162"/>
    </source>
</evidence>
<dbReference type="SUPFAM" id="SSF53850">
    <property type="entry name" value="Periplasmic binding protein-like II"/>
    <property type="match status" value="1"/>
</dbReference>
<organism evidence="4 5">
    <name type="scientific">Megasphaera cerevisiae DSM 20462</name>
    <dbReference type="NCBI Taxonomy" id="1122219"/>
    <lineage>
        <taxon>Bacteria</taxon>
        <taxon>Bacillati</taxon>
        <taxon>Bacillota</taxon>
        <taxon>Negativicutes</taxon>
        <taxon>Veillonellales</taxon>
        <taxon>Veillonellaceae</taxon>
        <taxon>Megasphaera</taxon>
    </lineage>
</organism>
<protein>
    <submittedName>
        <fullName evidence="4">Phosphonate ABC transporter substrate-binding protein</fullName>
    </submittedName>
</protein>
<dbReference type="OrthoDB" id="9781943at2"/>
<dbReference type="InParanoid" id="A0A0J6WVK6"/>
<name>A0A0J6WVK6_9FIRM</name>
<dbReference type="CDD" id="cd13571">
    <property type="entry name" value="PBP2_PnhD_1"/>
    <property type="match status" value="1"/>
</dbReference>
<dbReference type="AlphaFoldDB" id="A0A0J6WVK6"/>
<dbReference type="PANTHER" id="PTHR35841">
    <property type="entry name" value="PHOSPHONATES-BINDING PERIPLASMIC PROTEIN"/>
    <property type="match status" value="1"/>
</dbReference>
<keyword evidence="5" id="KW-1185">Reference proteome</keyword>
<dbReference type="GO" id="GO:0055085">
    <property type="term" value="P:transmembrane transport"/>
    <property type="evidence" value="ECO:0007669"/>
    <property type="project" value="InterPro"/>
</dbReference>